<gene>
    <name evidence="2" type="ORF">EOD43_17830</name>
</gene>
<dbReference type="Pfam" id="PF21926">
    <property type="entry name" value="FeeM"/>
    <property type="match status" value="1"/>
</dbReference>
<accession>A0A437LYL8</accession>
<reference evidence="2 3" key="1">
    <citation type="submission" date="2019-01" db="EMBL/GenBank/DDBJ databases">
        <authorList>
            <person name="Chen W.-M."/>
        </authorList>
    </citation>
    <scope>NUCLEOTIDE SEQUENCE [LARGE SCALE GENOMIC DNA]</scope>
    <source>
        <strain evidence="2 3">CCP-7</strain>
    </source>
</reference>
<protein>
    <submittedName>
        <fullName evidence="2">N-acetyltransferase</fullName>
    </submittedName>
</protein>
<dbReference type="EMBL" id="SACN01000003">
    <property type="protein sequence ID" value="RVT90528.1"/>
    <property type="molecule type" value="Genomic_DNA"/>
</dbReference>
<keyword evidence="3" id="KW-1185">Reference proteome</keyword>
<dbReference type="GO" id="GO:0016740">
    <property type="term" value="F:transferase activity"/>
    <property type="evidence" value="ECO:0007669"/>
    <property type="project" value="UniProtKB-KW"/>
</dbReference>
<name>A0A437LYL8_9SPHN</name>
<proteinExistence type="predicted"/>
<dbReference type="SUPFAM" id="SSF55729">
    <property type="entry name" value="Acyl-CoA N-acyltransferases (Nat)"/>
    <property type="match status" value="1"/>
</dbReference>
<dbReference type="InterPro" id="IPR016181">
    <property type="entry name" value="Acyl_CoA_acyltransferase"/>
</dbReference>
<dbReference type="Proteomes" id="UP000282971">
    <property type="component" value="Unassembled WGS sequence"/>
</dbReference>
<keyword evidence="2" id="KW-0808">Transferase</keyword>
<dbReference type="OrthoDB" id="9783696at2"/>
<sequence length="197" mass="22229">MLVNRRYAWRGYGDQHQIPAQSSHMTFTASSDDGVFGTITLGVDSPAGLAADDIFKGEIDNFRNVPGARVCELTKLAFDADMPSKPMLAALFHIVFIYGYNEHRCTDLFIEVNPRHRRFYQAMLGFKPVGEVKTNQSVGAPAVLMWLKVDDIRKAIDAHAGHRQENSRSLYPFFFSEKEEQRIFTRPALATMDRVAA</sequence>
<organism evidence="2 3">
    <name type="scientific">Sphingomonas crocodyli</name>
    <dbReference type="NCBI Taxonomy" id="1979270"/>
    <lineage>
        <taxon>Bacteria</taxon>
        <taxon>Pseudomonadati</taxon>
        <taxon>Pseudomonadota</taxon>
        <taxon>Alphaproteobacteria</taxon>
        <taxon>Sphingomonadales</taxon>
        <taxon>Sphingomonadaceae</taxon>
        <taxon>Sphingomonas</taxon>
    </lineage>
</organism>
<evidence type="ECO:0000259" key="1">
    <source>
        <dbReference type="Pfam" id="PF21926"/>
    </source>
</evidence>
<evidence type="ECO:0000313" key="2">
    <source>
        <dbReference type="EMBL" id="RVT90528.1"/>
    </source>
</evidence>
<dbReference type="AlphaFoldDB" id="A0A437LYL8"/>
<feature type="domain" description="N-acyl amino acid synthase FeeM catalytic core" evidence="1">
    <location>
        <begin position="2"/>
        <end position="147"/>
    </location>
</feature>
<dbReference type="Gene3D" id="3.40.630.30">
    <property type="match status" value="1"/>
</dbReference>
<evidence type="ECO:0000313" key="3">
    <source>
        <dbReference type="Proteomes" id="UP000282971"/>
    </source>
</evidence>
<dbReference type="InterPro" id="IPR054597">
    <property type="entry name" value="FeeM_cat"/>
</dbReference>
<comment type="caution">
    <text evidence="2">The sequence shown here is derived from an EMBL/GenBank/DDBJ whole genome shotgun (WGS) entry which is preliminary data.</text>
</comment>